<protein>
    <submittedName>
        <fullName evidence="2">DUF6095 family protein</fullName>
    </submittedName>
</protein>
<comment type="caution">
    <text evidence="2">The sequence shown here is derived from an EMBL/GenBank/DDBJ whole genome shotgun (WGS) entry which is preliminary data.</text>
</comment>
<keyword evidence="1" id="KW-0812">Transmembrane</keyword>
<dbReference type="InterPro" id="IPR046077">
    <property type="entry name" value="DUF6095"/>
</dbReference>
<feature type="transmembrane region" description="Helical" evidence="1">
    <location>
        <begin position="45"/>
        <end position="67"/>
    </location>
</feature>
<evidence type="ECO:0000313" key="3">
    <source>
        <dbReference type="Proteomes" id="UP001595826"/>
    </source>
</evidence>
<keyword evidence="1" id="KW-1133">Transmembrane helix</keyword>
<organism evidence="2 3">
    <name type="scientific">Polaribacter marinivivus</name>
    <dbReference type="NCBI Taxonomy" id="1524260"/>
    <lineage>
        <taxon>Bacteria</taxon>
        <taxon>Pseudomonadati</taxon>
        <taxon>Bacteroidota</taxon>
        <taxon>Flavobacteriia</taxon>
        <taxon>Flavobacteriales</taxon>
        <taxon>Flavobacteriaceae</taxon>
    </lineage>
</organism>
<proteinExistence type="predicted"/>
<evidence type="ECO:0000256" key="1">
    <source>
        <dbReference type="SAM" id="Phobius"/>
    </source>
</evidence>
<accession>A0ABV8R958</accession>
<keyword evidence="1" id="KW-0472">Membrane</keyword>
<keyword evidence="3" id="KW-1185">Reference proteome</keyword>
<dbReference type="Proteomes" id="UP001595826">
    <property type="component" value="Unassembled WGS sequence"/>
</dbReference>
<sequence>MSTDINLLGKGLIRLGVLLLLFIASPIIITMGFKAIDKFTEAPKLYLAYVLIAAGCLLLIYTIYFAFKTFKVISNSIFNSK</sequence>
<dbReference type="RefSeq" id="WP_377409517.1">
    <property type="nucleotide sequence ID" value="NZ_CP194417.1"/>
</dbReference>
<dbReference type="Pfam" id="PF19589">
    <property type="entry name" value="DUF6095"/>
    <property type="match status" value="1"/>
</dbReference>
<reference evidence="3" key="1">
    <citation type="journal article" date="2019" name="Int. J. Syst. Evol. Microbiol.">
        <title>The Global Catalogue of Microorganisms (GCM) 10K type strain sequencing project: providing services to taxonomists for standard genome sequencing and annotation.</title>
        <authorList>
            <consortium name="The Broad Institute Genomics Platform"/>
            <consortium name="The Broad Institute Genome Sequencing Center for Infectious Disease"/>
            <person name="Wu L."/>
            <person name="Ma J."/>
        </authorList>
    </citation>
    <scope>NUCLEOTIDE SEQUENCE [LARGE SCALE GENOMIC DNA]</scope>
    <source>
        <strain evidence="3">CECT 8655</strain>
    </source>
</reference>
<name>A0ABV8R958_9FLAO</name>
<evidence type="ECO:0000313" key="2">
    <source>
        <dbReference type="EMBL" id="MFC4268811.1"/>
    </source>
</evidence>
<gene>
    <name evidence="2" type="ORF">ACFOWD_07825</name>
</gene>
<dbReference type="EMBL" id="JBHSCY010000001">
    <property type="protein sequence ID" value="MFC4268811.1"/>
    <property type="molecule type" value="Genomic_DNA"/>
</dbReference>
<feature type="transmembrane region" description="Helical" evidence="1">
    <location>
        <begin position="12"/>
        <end position="33"/>
    </location>
</feature>